<keyword evidence="2" id="KW-1185">Reference proteome</keyword>
<evidence type="ECO:0000313" key="2">
    <source>
        <dbReference type="Proteomes" id="UP001302367"/>
    </source>
</evidence>
<dbReference type="Proteomes" id="UP001302367">
    <property type="component" value="Chromosome 2"/>
</dbReference>
<evidence type="ECO:0000313" key="1">
    <source>
        <dbReference type="EMBL" id="WPA99083.1"/>
    </source>
</evidence>
<reference evidence="1 2" key="1">
    <citation type="submission" date="2023-09" db="EMBL/GenBank/DDBJ databases">
        <title>Complete-Gapless Cercospora beticola genome.</title>
        <authorList>
            <person name="Wyatt N.A."/>
            <person name="Spanner R.E."/>
            <person name="Bolton M.D."/>
        </authorList>
    </citation>
    <scope>NUCLEOTIDE SEQUENCE [LARGE SCALE GENOMIC DNA]</scope>
    <source>
        <strain evidence="1">Cb09-40</strain>
    </source>
</reference>
<dbReference type="GeneID" id="90643995"/>
<organism evidence="1 2">
    <name type="scientific">Cercospora beticola</name>
    <name type="common">Sugarbeet leaf spot fungus</name>
    <dbReference type="NCBI Taxonomy" id="122368"/>
    <lineage>
        <taxon>Eukaryota</taxon>
        <taxon>Fungi</taxon>
        <taxon>Dikarya</taxon>
        <taxon>Ascomycota</taxon>
        <taxon>Pezizomycotina</taxon>
        <taxon>Dothideomycetes</taxon>
        <taxon>Dothideomycetidae</taxon>
        <taxon>Mycosphaerellales</taxon>
        <taxon>Mycosphaerellaceae</taxon>
        <taxon>Cercospora</taxon>
    </lineage>
</organism>
<accession>A0ABZ0NHQ8</accession>
<protein>
    <submittedName>
        <fullName evidence="1">Uncharacterized protein</fullName>
    </submittedName>
</protein>
<name>A0ABZ0NHQ8_CERBT</name>
<proteinExistence type="predicted"/>
<dbReference type="RefSeq" id="XP_065458507.1">
    <property type="nucleotide sequence ID" value="XM_065602435.1"/>
</dbReference>
<dbReference type="EMBL" id="CP134185">
    <property type="protein sequence ID" value="WPA99083.1"/>
    <property type="molecule type" value="Genomic_DNA"/>
</dbReference>
<sequence>MFDAFEAAAARDVLRVMLAQAAASRPADCSGCKSGAGLTQMDFFWLLQEQTLRPMSCFKLHFVRTAALEAVAKAALRLDWVCDLLANAPPEDRFVILRVWQASLVGLLSSEYAQCSSATTNGQTVIGHPTPTRTSYSVTADKAPMEPNALKYATPSIWSRVSPNDALASISQPCSPMAPILHHN</sequence>
<gene>
    <name evidence="1" type="ORF">RHO25_003698</name>
</gene>